<sequence length="500" mass="55150">MHKALTLGDVVAEIFAYLERGSLAPLSRTCKTLSNPALDALWRAMASLDPLYMTLPAGVWTRAADGGLVAGITVPAPADWVRFSAYASRIRELLFVDSDAYLRPTLLQLVMRHSPFLPNPPLPRLHKLRMNRVCSDAEVALCLTLLVHPKLRTLDIVWPSPEIGAAMLSFMQLSCPDIQALFLGNAGGLLPIALRFTHLRTFQTNDPDTILDMRTLMTLARFPHLRDLTISGEFTSSSFTEITDDEVDAFFPSLAYLYFTNVTGVFALAHFLRAIKPGSLQELCLNYTLSQQPAKELRTLAESIALHKDLLGLALCSQEPTADGVMESSIAPLGTLRHLTQVNLTDVLSYASPSSAAFDLPLSWTEIQTMHIDCAAWHSQRPSAVPALALLEKLLAACPRLVDLHTALAVAEIPAALGRARERRAEPLRLTVVLPASRFTTVDPYDVAEYLSDICPDLEVACDEVGGTQFPNFRDRWLKVNGWIARINAVRAAERQRMES</sequence>
<protein>
    <recommendedName>
        <fullName evidence="3">F-box domain-containing protein</fullName>
    </recommendedName>
</protein>
<dbReference type="InterPro" id="IPR032675">
    <property type="entry name" value="LRR_dom_sf"/>
</dbReference>
<evidence type="ECO:0000313" key="2">
    <source>
        <dbReference type="Proteomes" id="UP000703269"/>
    </source>
</evidence>
<dbReference type="EMBL" id="BPQB01000039">
    <property type="protein sequence ID" value="GJE94347.1"/>
    <property type="molecule type" value="Genomic_DNA"/>
</dbReference>
<comment type="caution">
    <text evidence="1">The sequence shown here is derived from an EMBL/GenBank/DDBJ whole genome shotgun (WGS) entry which is preliminary data.</text>
</comment>
<organism evidence="1 2">
    <name type="scientific">Phanerochaete sordida</name>
    <dbReference type="NCBI Taxonomy" id="48140"/>
    <lineage>
        <taxon>Eukaryota</taxon>
        <taxon>Fungi</taxon>
        <taxon>Dikarya</taxon>
        <taxon>Basidiomycota</taxon>
        <taxon>Agaricomycotina</taxon>
        <taxon>Agaricomycetes</taxon>
        <taxon>Polyporales</taxon>
        <taxon>Phanerochaetaceae</taxon>
        <taxon>Phanerochaete</taxon>
    </lineage>
</organism>
<keyword evidence="2" id="KW-1185">Reference proteome</keyword>
<name>A0A9P3LHP1_9APHY</name>
<accession>A0A9P3LHP1</accession>
<evidence type="ECO:0000313" key="1">
    <source>
        <dbReference type="EMBL" id="GJE94347.1"/>
    </source>
</evidence>
<proteinExistence type="predicted"/>
<dbReference type="Gene3D" id="3.80.10.10">
    <property type="entry name" value="Ribonuclease Inhibitor"/>
    <property type="match status" value="1"/>
</dbReference>
<evidence type="ECO:0008006" key="3">
    <source>
        <dbReference type="Google" id="ProtNLM"/>
    </source>
</evidence>
<dbReference type="SUPFAM" id="SSF52047">
    <property type="entry name" value="RNI-like"/>
    <property type="match status" value="1"/>
</dbReference>
<dbReference type="AlphaFoldDB" id="A0A9P3LHP1"/>
<dbReference type="OrthoDB" id="2757320at2759"/>
<reference evidence="1 2" key="1">
    <citation type="submission" date="2021-08" db="EMBL/GenBank/DDBJ databases">
        <title>Draft Genome Sequence of Phanerochaete sordida strain YK-624.</title>
        <authorList>
            <person name="Mori T."/>
            <person name="Dohra H."/>
            <person name="Suzuki T."/>
            <person name="Kawagishi H."/>
            <person name="Hirai H."/>
        </authorList>
    </citation>
    <scope>NUCLEOTIDE SEQUENCE [LARGE SCALE GENOMIC DNA]</scope>
    <source>
        <strain evidence="1 2">YK-624</strain>
    </source>
</reference>
<gene>
    <name evidence="1" type="ORF">PsYK624_105160</name>
</gene>
<dbReference type="Proteomes" id="UP000703269">
    <property type="component" value="Unassembled WGS sequence"/>
</dbReference>